<reference evidence="2" key="1">
    <citation type="submission" date="2018-11" db="EMBL/GenBank/DDBJ databases">
        <authorList>
            <consortium name="Pathogen Informatics"/>
        </authorList>
    </citation>
    <scope>NUCLEOTIDE SEQUENCE</scope>
</reference>
<name>A0A3S5CJZ0_9PLAT</name>
<keyword evidence="3" id="KW-1185">Reference proteome</keyword>
<feature type="region of interest" description="Disordered" evidence="1">
    <location>
        <begin position="1"/>
        <end position="38"/>
    </location>
</feature>
<evidence type="ECO:0000313" key="2">
    <source>
        <dbReference type="EMBL" id="VEL27537.1"/>
    </source>
</evidence>
<organism evidence="2 3">
    <name type="scientific">Protopolystoma xenopodis</name>
    <dbReference type="NCBI Taxonomy" id="117903"/>
    <lineage>
        <taxon>Eukaryota</taxon>
        <taxon>Metazoa</taxon>
        <taxon>Spiralia</taxon>
        <taxon>Lophotrochozoa</taxon>
        <taxon>Platyhelminthes</taxon>
        <taxon>Monogenea</taxon>
        <taxon>Polyopisthocotylea</taxon>
        <taxon>Polystomatidea</taxon>
        <taxon>Polystomatidae</taxon>
        <taxon>Protopolystoma</taxon>
    </lineage>
</organism>
<evidence type="ECO:0000256" key="1">
    <source>
        <dbReference type="SAM" id="MobiDB-lite"/>
    </source>
</evidence>
<feature type="compositionally biased region" description="Basic residues" evidence="1">
    <location>
        <begin position="12"/>
        <end position="21"/>
    </location>
</feature>
<feature type="compositionally biased region" description="Polar residues" evidence="1">
    <location>
        <begin position="55"/>
        <end position="69"/>
    </location>
</feature>
<dbReference type="EMBL" id="CAAALY010087921">
    <property type="protein sequence ID" value="VEL27537.1"/>
    <property type="molecule type" value="Genomic_DNA"/>
</dbReference>
<gene>
    <name evidence="2" type="ORF">PXEA_LOCUS20977</name>
</gene>
<comment type="caution">
    <text evidence="2">The sequence shown here is derived from an EMBL/GenBank/DDBJ whole genome shotgun (WGS) entry which is preliminary data.</text>
</comment>
<feature type="region of interest" description="Disordered" evidence="1">
    <location>
        <begin position="55"/>
        <end position="74"/>
    </location>
</feature>
<protein>
    <submittedName>
        <fullName evidence="2">Uncharacterized protein</fullName>
    </submittedName>
</protein>
<evidence type="ECO:0000313" key="3">
    <source>
        <dbReference type="Proteomes" id="UP000784294"/>
    </source>
</evidence>
<dbReference type="AlphaFoldDB" id="A0A3S5CJZ0"/>
<dbReference type="Proteomes" id="UP000784294">
    <property type="component" value="Unassembled WGS sequence"/>
</dbReference>
<feature type="compositionally biased region" description="Basic and acidic residues" evidence="1">
    <location>
        <begin position="1"/>
        <end position="11"/>
    </location>
</feature>
<sequence>MSGHRDTDSRIRRPTRRRSRCPRAMEASKPLSDGTCSTPDRTCFRLGTSVRQVSVSSPAHSMLSQSGSSPRLERTSVHRCLTNSLQVEGQEPKVDEANSSARHVFVQLD</sequence>
<proteinExistence type="predicted"/>
<accession>A0A3S5CJZ0</accession>